<dbReference type="Proteomes" id="UP001196661">
    <property type="component" value="Unassembled WGS sequence"/>
</dbReference>
<sequence length="259" mass="30215">MDLPILSLSQTHLTLLETCPRRFQYIFDQSLAVPPKQAGQEAAEWGRQFHLLMQQHTLGMPIDVMTTANQDMLAKVVALQAQSPQLFQAQPREYLRQSEHQRTLAFNGYVFTVIYDLVVLTPDSGLIVDWKTYLKPPPKHQLTNHWQTRLYLYVLLETTELLPEQITMAYWFVRHRDQQANDLPPSEYRFTYSLAQHDQTRADLQQLTDKLSDLRQTNSFPKTDIQDRCDRCPFQIRCQRFGVPELPLDLAAIEEIALE</sequence>
<gene>
    <name evidence="5" type="ORF">IXB28_01730</name>
</gene>
<evidence type="ECO:0000313" key="6">
    <source>
        <dbReference type="Proteomes" id="UP001196661"/>
    </source>
</evidence>
<keyword evidence="1" id="KW-0227">DNA damage</keyword>
<evidence type="ECO:0000256" key="2">
    <source>
        <dbReference type="ARBA" id="ARBA00022806"/>
    </source>
</evidence>
<dbReference type="InterPro" id="IPR011604">
    <property type="entry name" value="PDDEXK-like_dom_sf"/>
</dbReference>
<keyword evidence="2" id="KW-0378">Hydrolase</keyword>
<name>A0ABS5XZD5_9CYAN</name>
<feature type="domain" description="PD-(D/E)XK endonuclease-like" evidence="4">
    <location>
        <begin position="7"/>
        <end position="239"/>
    </location>
</feature>
<evidence type="ECO:0000256" key="1">
    <source>
        <dbReference type="ARBA" id="ARBA00022763"/>
    </source>
</evidence>
<keyword evidence="2" id="KW-0067">ATP-binding</keyword>
<reference evidence="5 6" key="1">
    <citation type="journal article" date="2021" name="Mar. Drugs">
        <title>Genome Reduction and Secondary Metabolism of the Marine Sponge-Associated Cyanobacterium Leptothoe.</title>
        <authorList>
            <person name="Konstantinou D."/>
            <person name="Popin R.V."/>
            <person name="Fewer D.P."/>
            <person name="Sivonen K."/>
            <person name="Gkelis S."/>
        </authorList>
    </citation>
    <scope>NUCLEOTIDE SEQUENCE [LARGE SCALE GENOMIC DNA]</scope>
    <source>
        <strain evidence="5 6">TAU-MAC 1615</strain>
    </source>
</reference>
<dbReference type="InterPro" id="IPR038726">
    <property type="entry name" value="PDDEXK_AddAB-type"/>
</dbReference>
<dbReference type="Gene3D" id="3.90.320.10">
    <property type="match status" value="1"/>
</dbReference>
<organism evidence="5 6">
    <name type="scientific">Leptothoe kymatousa TAU-MAC 1615</name>
    <dbReference type="NCBI Taxonomy" id="2364775"/>
    <lineage>
        <taxon>Bacteria</taxon>
        <taxon>Bacillati</taxon>
        <taxon>Cyanobacteriota</taxon>
        <taxon>Cyanophyceae</taxon>
        <taxon>Nodosilineales</taxon>
        <taxon>Cymatolegaceae</taxon>
        <taxon>Leptothoe</taxon>
        <taxon>Leptothoe kymatousa</taxon>
    </lineage>
</organism>
<comment type="caution">
    <text evidence="5">The sequence shown here is derived from an EMBL/GenBank/DDBJ whole genome shotgun (WGS) entry which is preliminary data.</text>
</comment>
<accession>A0ABS5XZD5</accession>
<evidence type="ECO:0000259" key="4">
    <source>
        <dbReference type="Pfam" id="PF12705"/>
    </source>
</evidence>
<keyword evidence="6" id="KW-1185">Reference proteome</keyword>
<dbReference type="EMBL" id="JADOER010000003">
    <property type="protein sequence ID" value="MBT9310913.1"/>
    <property type="molecule type" value="Genomic_DNA"/>
</dbReference>
<protein>
    <submittedName>
        <fullName evidence="5">PD-(D/E)XK nuclease family protein</fullName>
    </submittedName>
</protein>
<keyword evidence="2" id="KW-0547">Nucleotide-binding</keyword>
<proteinExistence type="predicted"/>
<dbReference type="Pfam" id="PF12705">
    <property type="entry name" value="PDDEXK_1"/>
    <property type="match status" value="1"/>
</dbReference>
<evidence type="ECO:0000313" key="5">
    <source>
        <dbReference type="EMBL" id="MBT9310913.1"/>
    </source>
</evidence>
<keyword evidence="2" id="KW-0347">Helicase</keyword>
<dbReference type="RefSeq" id="WP_215616826.1">
    <property type="nucleotide sequence ID" value="NZ_JADOER010000003.1"/>
</dbReference>
<evidence type="ECO:0000256" key="3">
    <source>
        <dbReference type="ARBA" id="ARBA00023204"/>
    </source>
</evidence>
<keyword evidence="3" id="KW-0234">DNA repair</keyword>